<dbReference type="InterPro" id="IPR050425">
    <property type="entry name" value="NAD(P)_dehydrat-like"/>
</dbReference>
<reference evidence="4 5" key="1">
    <citation type="submission" date="2017-06" db="EMBL/GenBank/DDBJ databases">
        <title>Cmopartive genomic analysis of Ambrosia Fusariam Clade fungi.</title>
        <authorList>
            <person name="Stajich J.E."/>
            <person name="Carrillo J."/>
            <person name="Kijimoto T."/>
            <person name="Eskalen A."/>
            <person name="O'Donnell K."/>
            <person name="Kasson M."/>
        </authorList>
    </citation>
    <scope>NUCLEOTIDE SEQUENCE [LARGE SCALE GENOMIC DNA]</scope>
    <source>
        <strain evidence="4 5">NRRL 20438</strain>
    </source>
</reference>
<evidence type="ECO:0000259" key="3">
    <source>
        <dbReference type="Pfam" id="PF01370"/>
    </source>
</evidence>
<comment type="caution">
    <text evidence="4">The sequence shown here is derived from an EMBL/GenBank/DDBJ whole genome shotgun (WGS) entry which is preliminary data.</text>
</comment>
<dbReference type="SUPFAM" id="SSF51735">
    <property type="entry name" value="NAD(P)-binding Rossmann-fold domains"/>
    <property type="match status" value="1"/>
</dbReference>
<dbReference type="Pfam" id="PF01370">
    <property type="entry name" value="Epimerase"/>
    <property type="match status" value="1"/>
</dbReference>
<dbReference type="PANTHER" id="PTHR10366">
    <property type="entry name" value="NAD DEPENDENT EPIMERASE/DEHYDRATASE"/>
    <property type="match status" value="1"/>
</dbReference>
<protein>
    <recommendedName>
        <fullName evidence="3">NAD-dependent epimerase/dehydratase domain-containing protein</fullName>
    </recommendedName>
</protein>
<dbReference type="AlphaFoldDB" id="A0A428SC59"/>
<evidence type="ECO:0000256" key="2">
    <source>
        <dbReference type="ARBA" id="ARBA00023445"/>
    </source>
</evidence>
<accession>A0A428SC59</accession>
<name>A0A428SC59_9HYPO</name>
<organism evidence="4 5">
    <name type="scientific">Fusarium ambrosium</name>
    <dbReference type="NCBI Taxonomy" id="131363"/>
    <lineage>
        <taxon>Eukaryota</taxon>
        <taxon>Fungi</taxon>
        <taxon>Dikarya</taxon>
        <taxon>Ascomycota</taxon>
        <taxon>Pezizomycotina</taxon>
        <taxon>Sordariomycetes</taxon>
        <taxon>Hypocreomycetidae</taxon>
        <taxon>Hypocreales</taxon>
        <taxon>Nectriaceae</taxon>
        <taxon>Fusarium</taxon>
        <taxon>Fusarium solani species complex</taxon>
    </lineage>
</organism>
<evidence type="ECO:0000313" key="4">
    <source>
        <dbReference type="EMBL" id="RSL87375.1"/>
    </source>
</evidence>
<gene>
    <name evidence="4" type="ORF">CDV31_016262</name>
</gene>
<keyword evidence="1" id="KW-0560">Oxidoreductase</keyword>
<keyword evidence="5" id="KW-1185">Reference proteome</keyword>
<dbReference type="FunFam" id="3.40.50.720:FF:000426">
    <property type="entry name" value="Aldehyde reductase 2"/>
    <property type="match status" value="1"/>
</dbReference>
<proteinExistence type="inferred from homology"/>
<dbReference type="EMBL" id="NIZV01000503">
    <property type="protein sequence ID" value="RSL87375.1"/>
    <property type="molecule type" value="Genomic_DNA"/>
</dbReference>
<dbReference type="Gene3D" id="3.40.50.720">
    <property type="entry name" value="NAD(P)-binding Rossmann-like Domain"/>
    <property type="match status" value="1"/>
</dbReference>
<sequence length="343" mass="38225">MMDSPQSIVPPQGLVLVTGVNGFIGSHIANNLLRLGYQVRGTVRDSDKADWITEAMRERNPSGHFEVVIVPDVTAADAWSEVVQGVDGIVHVATDMSFGADPNKVITPMVQGVRNLLVAAASEITVKRFVFTSSDRAISNAINGKEVTLDSSMWNESAVESAWRPPPYEAGRVWDVYAALKTQSEQEIWSFARAENPKFIINSVLPCFNVGSILHPKQPGSTGKWVQDFWKDPDYYKDLQQFGASWYINVEDTALLHIAALTQEDVKGERLLGFAGPFNFNSWLAALRHLDPLKAWPADDPSQEHNLCKVDTGREVDLLKRFGRSGWTSFYESVRKNCLESRE</sequence>
<dbReference type="InterPro" id="IPR036291">
    <property type="entry name" value="NAD(P)-bd_dom_sf"/>
</dbReference>
<feature type="domain" description="NAD-dependent epimerase/dehydratase" evidence="3">
    <location>
        <begin position="15"/>
        <end position="148"/>
    </location>
</feature>
<evidence type="ECO:0000256" key="1">
    <source>
        <dbReference type="ARBA" id="ARBA00023002"/>
    </source>
</evidence>
<dbReference type="Proteomes" id="UP000288429">
    <property type="component" value="Unassembled WGS sequence"/>
</dbReference>
<evidence type="ECO:0000313" key="5">
    <source>
        <dbReference type="Proteomes" id="UP000288429"/>
    </source>
</evidence>
<dbReference type="PANTHER" id="PTHR10366:SF562">
    <property type="entry name" value="ALDEHYDE REDUCTASE II (AFU_ORTHOLOGUE AFUA_1G11360)"/>
    <property type="match status" value="1"/>
</dbReference>
<dbReference type="GO" id="GO:0016616">
    <property type="term" value="F:oxidoreductase activity, acting on the CH-OH group of donors, NAD or NADP as acceptor"/>
    <property type="evidence" value="ECO:0007669"/>
    <property type="project" value="TreeGrafter"/>
</dbReference>
<comment type="similarity">
    <text evidence="2">Belongs to the NAD(P)-dependent epimerase/dehydratase family. Dihydroflavonol-4-reductase subfamily.</text>
</comment>
<dbReference type="InterPro" id="IPR001509">
    <property type="entry name" value="Epimerase_deHydtase"/>
</dbReference>